<dbReference type="InterPro" id="IPR021994">
    <property type="entry name" value="DUF3592"/>
</dbReference>
<dbReference type="EMBL" id="JACHLI010000045">
    <property type="protein sequence ID" value="MBB4867686.1"/>
    <property type="molecule type" value="Genomic_DNA"/>
</dbReference>
<feature type="domain" description="DUF3592" evidence="1">
    <location>
        <begin position="33"/>
        <end position="115"/>
    </location>
</feature>
<comment type="caution">
    <text evidence="2">The sequence shown here is derived from an EMBL/GenBank/DDBJ whole genome shotgun (WGS) entry which is preliminary data.</text>
</comment>
<reference evidence="2 3" key="1">
    <citation type="submission" date="2020-08" db="EMBL/GenBank/DDBJ databases">
        <title>Functional genomics of gut bacteria from endangered species of beetles.</title>
        <authorList>
            <person name="Carlos-Shanley C."/>
        </authorList>
    </citation>
    <scope>NUCLEOTIDE SEQUENCE [LARGE SCALE GENOMIC DNA]</scope>
    <source>
        <strain evidence="2 3">S00179</strain>
    </source>
</reference>
<dbReference type="Proteomes" id="UP000566995">
    <property type="component" value="Unassembled WGS sequence"/>
</dbReference>
<evidence type="ECO:0000259" key="1">
    <source>
        <dbReference type="Pfam" id="PF12158"/>
    </source>
</evidence>
<gene>
    <name evidence="2" type="ORF">HNP46_006605</name>
</gene>
<sequence>MNLLKWTICLIMVVAFAKMYSMESKSRNGPRAEAVVESTEVVKELAPRNSSPRVRYTVYAHYVYEVGGREYRSRYVVAITASEPRANREAAEFPTGRPITVGYNPKKPAYSVIVEPEIPRFHLVH</sequence>
<accession>A0A7W7KRW0</accession>
<dbReference type="RefSeq" id="WP_184597460.1">
    <property type="nucleotide sequence ID" value="NZ_JACHLI010000045.1"/>
</dbReference>
<evidence type="ECO:0000313" key="3">
    <source>
        <dbReference type="Proteomes" id="UP000566995"/>
    </source>
</evidence>
<proteinExistence type="predicted"/>
<protein>
    <recommendedName>
        <fullName evidence="1">DUF3592 domain-containing protein</fullName>
    </recommendedName>
</protein>
<dbReference type="Pfam" id="PF12158">
    <property type="entry name" value="DUF3592"/>
    <property type="match status" value="1"/>
</dbReference>
<organism evidence="2 3">
    <name type="scientific">Pseudomonas nitroreducens</name>
    <dbReference type="NCBI Taxonomy" id="46680"/>
    <lineage>
        <taxon>Bacteria</taxon>
        <taxon>Pseudomonadati</taxon>
        <taxon>Pseudomonadota</taxon>
        <taxon>Gammaproteobacteria</taxon>
        <taxon>Pseudomonadales</taxon>
        <taxon>Pseudomonadaceae</taxon>
        <taxon>Pseudomonas</taxon>
    </lineage>
</organism>
<dbReference type="AlphaFoldDB" id="A0A7W7KRW0"/>
<name>A0A7W7KRW0_PSENT</name>
<evidence type="ECO:0000313" key="2">
    <source>
        <dbReference type="EMBL" id="MBB4867686.1"/>
    </source>
</evidence>